<dbReference type="EMBL" id="OU963865">
    <property type="protein sequence ID" value="CAH0389058.1"/>
    <property type="molecule type" value="Genomic_DNA"/>
</dbReference>
<evidence type="ECO:0000313" key="4">
    <source>
        <dbReference type="EMBL" id="CAH0389058.1"/>
    </source>
</evidence>
<dbReference type="GO" id="GO:0008270">
    <property type="term" value="F:zinc ion binding"/>
    <property type="evidence" value="ECO:0007669"/>
    <property type="project" value="UniProtKB-KW"/>
</dbReference>
<dbReference type="KEGG" id="btab:109033615"/>
<sequence length="396" mass="45539">MTAKVIYIEVLILVILSSIPWPGPHIFKISCPRDSASIVRKVVQKKWIPTLDKYQVKLPLECPFHPQRDIFYPQQAAKRQFRTSQWTCGFCGKSFFEEKYLDLHFDNRHRNHINMAEDAICLADYCDMFRCEVIATQEDVMDTSTKMNTDLEIWREATSYHTALSLVGPRDLAKLTTLRSNIFTTRQTQSAHASSHNLCHRSEAPVTFGKPENATDSCGNNLVDSSRPQKQTASELQKLKANCKPEQLLKLRTRCEMLVRDCIAGLFVSLSVQDFKDIEEELNLGVCWYLTCDRYWEDSQSLSRKFPWGLITVCIMVLSLALCLCYYVIWVVFDSDDMSIASTSVTASSTPSSHPHYTEEYYTLSDDGQGDYIYVTYPPDLKRKLLESCYNRTTRL</sequence>
<gene>
    <name evidence="4" type="ORF">BEMITA_LOCUS7930</name>
</gene>
<proteinExistence type="predicted"/>
<keyword evidence="2" id="KW-0472">Membrane</keyword>
<organism evidence="4 5">
    <name type="scientific">Bemisia tabaci</name>
    <name type="common">Sweetpotato whitefly</name>
    <name type="synonym">Aleurodes tabaci</name>
    <dbReference type="NCBI Taxonomy" id="7038"/>
    <lineage>
        <taxon>Eukaryota</taxon>
        <taxon>Metazoa</taxon>
        <taxon>Ecdysozoa</taxon>
        <taxon>Arthropoda</taxon>
        <taxon>Hexapoda</taxon>
        <taxon>Insecta</taxon>
        <taxon>Pterygota</taxon>
        <taxon>Neoptera</taxon>
        <taxon>Paraneoptera</taxon>
        <taxon>Hemiptera</taxon>
        <taxon>Sternorrhyncha</taxon>
        <taxon>Aleyrodoidea</taxon>
        <taxon>Aleyrodidae</taxon>
        <taxon>Aleyrodinae</taxon>
        <taxon>Bemisia</taxon>
    </lineage>
</organism>
<keyword evidence="5" id="KW-1185">Reference proteome</keyword>
<keyword evidence="1" id="KW-0863">Zinc-finger</keyword>
<feature type="transmembrane region" description="Helical" evidence="2">
    <location>
        <begin position="308"/>
        <end position="333"/>
    </location>
</feature>
<evidence type="ECO:0000256" key="2">
    <source>
        <dbReference type="SAM" id="Phobius"/>
    </source>
</evidence>
<dbReference type="OrthoDB" id="4507at2759"/>
<keyword evidence="2" id="KW-1133">Transmembrane helix</keyword>
<dbReference type="PROSITE" id="PS50157">
    <property type="entry name" value="ZINC_FINGER_C2H2_2"/>
    <property type="match status" value="1"/>
</dbReference>
<feature type="domain" description="C2H2-type" evidence="3">
    <location>
        <begin position="86"/>
        <end position="114"/>
    </location>
</feature>
<keyword evidence="2" id="KW-0812">Transmembrane</keyword>
<keyword evidence="1" id="KW-0479">Metal-binding</keyword>
<dbReference type="AlphaFoldDB" id="A0A9P0AD69"/>
<evidence type="ECO:0000259" key="3">
    <source>
        <dbReference type="PROSITE" id="PS50157"/>
    </source>
</evidence>
<feature type="transmembrane region" description="Helical" evidence="2">
    <location>
        <begin position="6"/>
        <end position="23"/>
    </location>
</feature>
<keyword evidence="1" id="KW-0862">Zinc</keyword>
<dbReference type="InterPro" id="IPR013087">
    <property type="entry name" value="Znf_C2H2_type"/>
</dbReference>
<reference evidence="4" key="1">
    <citation type="submission" date="2021-12" db="EMBL/GenBank/DDBJ databases">
        <authorList>
            <person name="King R."/>
        </authorList>
    </citation>
    <scope>NUCLEOTIDE SEQUENCE</scope>
</reference>
<protein>
    <recommendedName>
        <fullName evidence="3">C2H2-type domain-containing protein</fullName>
    </recommendedName>
</protein>
<name>A0A9P0AD69_BEMTA</name>
<evidence type="ECO:0000256" key="1">
    <source>
        <dbReference type="PROSITE-ProRule" id="PRU00042"/>
    </source>
</evidence>
<evidence type="ECO:0000313" key="5">
    <source>
        <dbReference type="Proteomes" id="UP001152759"/>
    </source>
</evidence>
<dbReference type="PANTHER" id="PTHR21385">
    <property type="entry name" value="ZINC FINGER PROTEIN-RELATED"/>
    <property type="match status" value="1"/>
</dbReference>
<dbReference type="Proteomes" id="UP001152759">
    <property type="component" value="Chromosome 4"/>
</dbReference>
<accession>A0A9P0AD69</accession>
<dbReference type="PANTHER" id="PTHR21385:SF0">
    <property type="entry name" value="RE51073P"/>
    <property type="match status" value="1"/>
</dbReference>
<dbReference type="PROSITE" id="PS00028">
    <property type="entry name" value="ZINC_FINGER_C2H2_1"/>
    <property type="match status" value="1"/>
</dbReference>